<reference evidence="1 2" key="1">
    <citation type="submission" date="2023-09" db="EMBL/GenBank/DDBJ databases">
        <title>Multi-omics analysis of a traditional fermented food reveals byproduct-associated fungal strains for waste-to-food upcycling.</title>
        <authorList>
            <consortium name="Lawrence Berkeley National Laboratory"/>
            <person name="Rekdal V.M."/>
            <person name="Villalobos-Escobedo J.M."/>
            <person name="Rodriguez-Valeron N."/>
            <person name="Garcia M.O."/>
            <person name="Vasquez D.P."/>
            <person name="Damayanti I."/>
            <person name="Sorensen P.M."/>
            <person name="Baidoo E.E."/>
            <person name="De Carvalho A.C."/>
            <person name="Riley R."/>
            <person name="Lipzen A."/>
            <person name="He G."/>
            <person name="Yan M."/>
            <person name="Haridas S."/>
            <person name="Daum C."/>
            <person name="Yoshinaga Y."/>
            <person name="Ng V."/>
            <person name="Grigoriev I.V."/>
            <person name="Munk R."/>
            <person name="Nuraida L."/>
            <person name="Wijaya C.H."/>
            <person name="Morales P.-C."/>
            <person name="Keasling J.D."/>
        </authorList>
    </citation>
    <scope>NUCLEOTIDE SEQUENCE [LARGE SCALE GENOMIC DNA]</scope>
    <source>
        <strain evidence="1 2">FGSC 2613</strain>
    </source>
</reference>
<evidence type="ECO:0000313" key="1">
    <source>
        <dbReference type="EMBL" id="KAL0467803.1"/>
    </source>
</evidence>
<keyword evidence="2" id="KW-1185">Reference proteome</keyword>
<dbReference type="EMBL" id="JAVLET010000008">
    <property type="protein sequence ID" value="KAL0467803.1"/>
    <property type="molecule type" value="Genomic_DNA"/>
</dbReference>
<accession>A0ABR3D6C1</accession>
<protein>
    <submittedName>
        <fullName evidence="1">Uncharacterized protein</fullName>
    </submittedName>
</protein>
<comment type="caution">
    <text evidence="1">The sequence shown here is derived from an EMBL/GenBank/DDBJ whole genome shotgun (WGS) entry which is preliminary data.</text>
</comment>
<proteinExistence type="predicted"/>
<gene>
    <name evidence="1" type="ORF">QR685DRAFT_573937</name>
</gene>
<dbReference type="Proteomes" id="UP001451303">
    <property type="component" value="Unassembled WGS sequence"/>
</dbReference>
<organism evidence="1 2">
    <name type="scientific">Neurospora intermedia</name>
    <dbReference type="NCBI Taxonomy" id="5142"/>
    <lineage>
        <taxon>Eukaryota</taxon>
        <taxon>Fungi</taxon>
        <taxon>Dikarya</taxon>
        <taxon>Ascomycota</taxon>
        <taxon>Pezizomycotina</taxon>
        <taxon>Sordariomycetes</taxon>
        <taxon>Sordariomycetidae</taxon>
        <taxon>Sordariales</taxon>
        <taxon>Sordariaceae</taxon>
        <taxon>Neurospora</taxon>
    </lineage>
</organism>
<evidence type="ECO:0000313" key="2">
    <source>
        <dbReference type="Proteomes" id="UP001451303"/>
    </source>
</evidence>
<sequence>MLVAPCSLTAARNVTSTSPTDEGVQYNQNAVATVIAVLQPYFASSGIYRLGFIDQGTYCLALHAFHHQTIGQHRNGLIFADGQQAEMRCRLRNCKRNFKGRHHREVAWKVGHANQQQKSLQVPWPRVDTAATERHATSGYVTHITHRASLT</sequence>
<name>A0ABR3D6C1_NEUIN</name>